<accession>A0A842CJP5</accession>
<dbReference type="RefSeq" id="WP_185529682.1">
    <property type="nucleotide sequence ID" value="NZ_JAASWI010000001.1"/>
</dbReference>
<proteinExistence type="inferred from homology"/>
<evidence type="ECO:0000313" key="4">
    <source>
        <dbReference type="EMBL" id="MBC1977415.1"/>
    </source>
</evidence>
<protein>
    <submittedName>
        <fullName evidence="4">Cysteine hydrolase</fullName>
    </submittedName>
</protein>
<comment type="caution">
    <text evidence="4">The sequence shown here is derived from an EMBL/GenBank/DDBJ whole genome shotgun (WGS) entry which is preliminary data.</text>
</comment>
<evidence type="ECO:0000256" key="1">
    <source>
        <dbReference type="ARBA" id="ARBA00006336"/>
    </source>
</evidence>
<keyword evidence="2 4" id="KW-0378">Hydrolase</keyword>
<sequence length="176" mass="20213">MILLIVDTQKLIMTNELYNFDSLVPNIEKLIETARKNKVEVVYVRHDDGPETDLTNGQEGFEIYEKFAPTNTERIFDKTVNSAFKGTGLLEYLQEKGTETIIVAGLQTDFCIDATVKCGFEHGFQMIVPAFANSTEANEFMTAENSYKYYNEWMWPDRYANCLSIEETINEMSKRA</sequence>
<dbReference type="SUPFAM" id="SSF52499">
    <property type="entry name" value="Isochorismatase-like hydrolases"/>
    <property type="match status" value="1"/>
</dbReference>
<dbReference type="Gene3D" id="3.40.50.850">
    <property type="entry name" value="Isochorismatase-like"/>
    <property type="match status" value="1"/>
</dbReference>
<dbReference type="GO" id="GO:0016787">
    <property type="term" value="F:hydrolase activity"/>
    <property type="evidence" value="ECO:0007669"/>
    <property type="project" value="UniProtKB-KW"/>
</dbReference>
<reference evidence="4 5" key="1">
    <citation type="submission" date="2020-03" db="EMBL/GenBank/DDBJ databases">
        <title>Soil Listeria distribution.</title>
        <authorList>
            <person name="Liao J."/>
            <person name="Wiedmann M."/>
        </authorList>
    </citation>
    <scope>NUCLEOTIDE SEQUENCE [LARGE SCALE GENOMIC DNA]</scope>
    <source>
        <strain evidence="4 5">FSL L7-0504</strain>
    </source>
</reference>
<comment type="similarity">
    <text evidence="1">Belongs to the isochorismatase family.</text>
</comment>
<evidence type="ECO:0000256" key="2">
    <source>
        <dbReference type="ARBA" id="ARBA00022801"/>
    </source>
</evidence>
<dbReference type="InterPro" id="IPR050272">
    <property type="entry name" value="Isochorismatase-like_hydrls"/>
</dbReference>
<dbReference type="Proteomes" id="UP000580683">
    <property type="component" value="Unassembled WGS sequence"/>
</dbReference>
<dbReference type="EMBL" id="JAASWI010000001">
    <property type="protein sequence ID" value="MBC1977415.1"/>
    <property type="molecule type" value="Genomic_DNA"/>
</dbReference>
<evidence type="ECO:0000313" key="5">
    <source>
        <dbReference type="Proteomes" id="UP000580683"/>
    </source>
</evidence>
<name>A0A842CJP5_9LIST</name>
<dbReference type="Pfam" id="PF00857">
    <property type="entry name" value="Isochorismatase"/>
    <property type="match status" value="1"/>
</dbReference>
<dbReference type="InterPro" id="IPR000868">
    <property type="entry name" value="Isochorismatase-like_dom"/>
</dbReference>
<dbReference type="CDD" id="cd01014">
    <property type="entry name" value="nicotinamidase_related"/>
    <property type="match status" value="1"/>
</dbReference>
<dbReference type="AlphaFoldDB" id="A0A842CJP5"/>
<organism evidence="4 5">
    <name type="scientific">Listeria marthii</name>
    <dbReference type="NCBI Taxonomy" id="529731"/>
    <lineage>
        <taxon>Bacteria</taxon>
        <taxon>Bacillati</taxon>
        <taxon>Bacillota</taxon>
        <taxon>Bacilli</taxon>
        <taxon>Bacillales</taxon>
        <taxon>Listeriaceae</taxon>
        <taxon>Listeria</taxon>
    </lineage>
</organism>
<evidence type="ECO:0000259" key="3">
    <source>
        <dbReference type="Pfam" id="PF00857"/>
    </source>
</evidence>
<dbReference type="PANTHER" id="PTHR43540:SF14">
    <property type="entry name" value="ISOCHORISMATASE"/>
    <property type="match status" value="1"/>
</dbReference>
<feature type="domain" description="Isochorismatase-like" evidence="3">
    <location>
        <begin position="2"/>
        <end position="132"/>
    </location>
</feature>
<dbReference type="InterPro" id="IPR036380">
    <property type="entry name" value="Isochorismatase-like_sf"/>
</dbReference>
<dbReference type="PANTHER" id="PTHR43540">
    <property type="entry name" value="PEROXYUREIDOACRYLATE/UREIDOACRYLATE AMIDOHYDROLASE-RELATED"/>
    <property type="match status" value="1"/>
</dbReference>
<gene>
    <name evidence="4" type="ORF">HCJ63_02840</name>
</gene>